<proteinExistence type="predicted"/>
<evidence type="ECO:0000256" key="1">
    <source>
        <dbReference type="SAM" id="MobiDB-lite"/>
    </source>
</evidence>
<feature type="region of interest" description="Disordered" evidence="1">
    <location>
        <begin position="146"/>
        <end position="170"/>
    </location>
</feature>
<dbReference type="AlphaFoldDB" id="A0A6C2U0J1"/>
<organism evidence="2 3">
    <name type="scientific">Pontiella desulfatans</name>
    <dbReference type="NCBI Taxonomy" id="2750659"/>
    <lineage>
        <taxon>Bacteria</taxon>
        <taxon>Pseudomonadati</taxon>
        <taxon>Kiritimatiellota</taxon>
        <taxon>Kiritimatiellia</taxon>
        <taxon>Kiritimatiellales</taxon>
        <taxon>Pontiellaceae</taxon>
        <taxon>Pontiella</taxon>
    </lineage>
</organism>
<dbReference type="Proteomes" id="UP000366872">
    <property type="component" value="Unassembled WGS sequence"/>
</dbReference>
<keyword evidence="3" id="KW-1185">Reference proteome</keyword>
<dbReference type="EMBL" id="CAAHFG010000001">
    <property type="protein sequence ID" value="VGO13478.1"/>
    <property type="molecule type" value="Genomic_DNA"/>
</dbReference>
<sequence>MKRNKDTKGRGEISETVDHSNSDMDEKLGDLDKVQQDVATVRDTLASLEFGGTSEGADAVEQSITDAENITVDVFDQQDGELDDMQSGSQEFQSELEDHSASDQSDLERVSEASGRLETDETVSELVKAKEAALRDIDFLMEQIERAQTARDESERTQEDYKQSVHSGGQ</sequence>
<gene>
    <name evidence="2" type="ORF">PDESU_02035</name>
</gene>
<feature type="compositionally biased region" description="Basic and acidic residues" evidence="1">
    <location>
        <begin position="146"/>
        <end position="163"/>
    </location>
</feature>
<name>A0A6C2U0J1_PONDE</name>
<protein>
    <recommendedName>
        <fullName evidence="4">Chromosome partition protein Smc</fullName>
    </recommendedName>
</protein>
<feature type="region of interest" description="Disordered" evidence="1">
    <location>
        <begin position="1"/>
        <end position="30"/>
    </location>
</feature>
<reference evidence="2 3" key="1">
    <citation type="submission" date="2019-04" db="EMBL/GenBank/DDBJ databases">
        <authorList>
            <person name="Van Vliet M D."/>
        </authorList>
    </citation>
    <scope>NUCLEOTIDE SEQUENCE [LARGE SCALE GENOMIC DNA]</scope>
    <source>
        <strain evidence="2 3">F1</strain>
    </source>
</reference>
<feature type="compositionally biased region" description="Basic and acidic residues" evidence="1">
    <location>
        <begin position="96"/>
        <end position="119"/>
    </location>
</feature>
<evidence type="ECO:0000313" key="3">
    <source>
        <dbReference type="Proteomes" id="UP000366872"/>
    </source>
</evidence>
<evidence type="ECO:0008006" key="4">
    <source>
        <dbReference type="Google" id="ProtNLM"/>
    </source>
</evidence>
<accession>A0A6C2U0J1</accession>
<feature type="region of interest" description="Disordered" evidence="1">
    <location>
        <begin position="74"/>
        <end position="123"/>
    </location>
</feature>
<dbReference type="RefSeq" id="WP_136079048.1">
    <property type="nucleotide sequence ID" value="NZ_CAAHFG010000001.1"/>
</dbReference>
<evidence type="ECO:0000313" key="2">
    <source>
        <dbReference type="EMBL" id="VGO13478.1"/>
    </source>
</evidence>